<evidence type="ECO:0000259" key="1">
    <source>
        <dbReference type="Pfam" id="PF05685"/>
    </source>
</evidence>
<reference evidence="2 3" key="1">
    <citation type="submission" date="2020-04" db="EMBL/GenBank/DDBJ databases">
        <title>Genome-Wide Identification of 5-Methylcytosine Sites in Bacterial Genomes By High-Throughput Sequencing of MspJI Restriction Fragments.</title>
        <authorList>
            <person name="Wu V."/>
        </authorList>
    </citation>
    <scope>NUCLEOTIDE SEQUENCE [LARGE SCALE GENOMIC DNA]</scope>
    <source>
        <strain evidence="2 3">CCAP 1403/13f</strain>
    </source>
</reference>
<dbReference type="InterPro" id="IPR012296">
    <property type="entry name" value="Nuclease_put_TT1808"/>
</dbReference>
<dbReference type="KEGG" id="dfs:HGD76_09245"/>
<dbReference type="EMBL" id="CP051206">
    <property type="protein sequence ID" value="QJB44338.1"/>
    <property type="molecule type" value="Genomic_DNA"/>
</dbReference>
<keyword evidence="2" id="KW-0540">Nuclease</keyword>
<dbReference type="CDD" id="cd06260">
    <property type="entry name" value="DUF820-like"/>
    <property type="match status" value="1"/>
</dbReference>
<feature type="domain" description="Putative restriction endonuclease" evidence="1">
    <location>
        <begin position="11"/>
        <end position="183"/>
    </location>
</feature>
<organism evidence="2 3">
    <name type="scientific">Dolichospermum flos-aquae CCAP 1403/13F</name>
    <dbReference type="NCBI Taxonomy" id="315271"/>
    <lineage>
        <taxon>Bacteria</taxon>
        <taxon>Bacillati</taxon>
        <taxon>Cyanobacteriota</taxon>
        <taxon>Cyanophyceae</taxon>
        <taxon>Nostocales</taxon>
        <taxon>Aphanizomenonaceae</taxon>
        <taxon>Dolichospermum</taxon>
    </lineage>
</organism>
<dbReference type="GO" id="GO:0004519">
    <property type="term" value="F:endonuclease activity"/>
    <property type="evidence" value="ECO:0007669"/>
    <property type="project" value="UniProtKB-KW"/>
</dbReference>
<dbReference type="AlphaFoldDB" id="A0A6H2BZI4"/>
<dbReference type="Gene3D" id="3.90.1570.10">
    <property type="entry name" value="tt1808, chain A"/>
    <property type="match status" value="1"/>
</dbReference>
<dbReference type="InterPro" id="IPR011335">
    <property type="entry name" value="Restrct_endonuc-II-like"/>
</dbReference>
<dbReference type="Proteomes" id="UP000502433">
    <property type="component" value="Chromosome"/>
</dbReference>
<reference evidence="2 3" key="2">
    <citation type="submission" date="2020-04" db="EMBL/GenBank/DDBJ databases">
        <authorList>
            <person name="Fomenkov A."/>
            <person name="Anton B.P."/>
            <person name="Roberts R.J."/>
        </authorList>
    </citation>
    <scope>NUCLEOTIDE SEQUENCE [LARGE SCALE GENOMIC DNA]</scope>
    <source>
        <strain evidence="2 3">CCAP 1403/13f</strain>
    </source>
</reference>
<evidence type="ECO:0000313" key="3">
    <source>
        <dbReference type="Proteomes" id="UP000502433"/>
    </source>
</evidence>
<proteinExistence type="predicted"/>
<keyword evidence="2" id="KW-0255">Endonuclease</keyword>
<sequence length="191" mass="22147">MLQVKHQFQSFEEYLSYDDGTEKLYELFNGELIEMPPESGINVQIATFLLIQFVSLLGHKRVRGHGLELEVRGEPRNRYPDLTIIREEHIQQLANRNTIRLSMLPPLLVVEVVSPGELQRDRDFIAKRLQYQDCGIPEYWIIDPQTQSILVLELINESYTEIGIFSGDDLVLSPQFNSLNLKVSQIFDQDK</sequence>
<accession>A0A6H2BZI4</accession>
<gene>
    <name evidence="2" type="ORF">HGD76_09245</name>
</gene>
<evidence type="ECO:0000313" key="2">
    <source>
        <dbReference type="EMBL" id="QJB44338.1"/>
    </source>
</evidence>
<dbReference type="InterPro" id="IPR008538">
    <property type="entry name" value="Uma2"/>
</dbReference>
<dbReference type="PANTHER" id="PTHR34107">
    <property type="entry name" value="SLL0198 PROTEIN-RELATED"/>
    <property type="match status" value="1"/>
</dbReference>
<dbReference type="RefSeq" id="WP_168695607.1">
    <property type="nucleotide sequence ID" value="NZ_CP051206.1"/>
</dbReference>
<name>A0A6H2BZI4_DOLFA</name>
<dbReference type="PANTHER" id="PTHR34107:SF2">
    <property type="entry name" value="SLL0888 PROTEIN"/>
    <property type="match status" value="1"/>
</dbReference>
<dbReference type="Pfam" id="PF05685">
    <property type="entry name" value="Uma2"/>
    <property type="match status" value="1"/>
</dbReference>
<keyword evidence="2" id="KW-0378">Hydrolase</keyword>
<dbReference type="SUPFAM" id="SSF52980">
    <property type="entry name" value="Restriction endonuclease-like"/>
    <property type="match status" value="1"/>
</dbReference>
<protein>
    <submittedName>
        <fullName evidence="2">Uma2 family endonuclease</fullName>
    </submittedName>
</protein>